<feature type="region of interest" description="Disordered" evidence="1">
    <location>
        <begin position="134"/>
        <end position="162"/>
    </location>
</feature>
<comment type="caution">
    <text evidence="3">The sequence shown here is derived from an EMBL/GenBank/DDBJ whole genome shotgun (WGS) entry which is preliminary data.</text>
</comment>
<evidence type="ECO:0000256" key="1">
    <source>
        <dbReference type="SAM" id="MobiDB-lite"/>
    </source>
</evidence>
<reference evidence="4" key="1">
    <citation type="journal article" date="2019" name="Int. J. Syst. Evol. Microbiol.">
        <title>The Global Catalogue of Microorganisms (GCM) 10K type strain sequencing project: providing services to taxonomists for standard genome sequencing and annotation.</title>
        <authorList>
            <consortium name="The Broad Institute Genomics Platform"/>
            <consortium name="The Broad Institute Genome Sequencing Center for Infectious Disease"/>
            <person name="Wu L."/>
            <person name="Ma J."/>
        </authorList>
    </citation>
    <scope>NUCLEOTIDE SEQUENCE [LARGE SCALE GENOMIC DNA]</scope>
    <source>
        <strain evidence="4">NBRC 108730</strain>
    </source>
</reference>
<feature type="transmembrane region" description="Helical" evidence="2">
    <location>
        <begin position="60"/>
        <end position="78"/>
    </location>
</feature>
<gene>
    <name evidence="3" type="ORF">GCM10025868_42760</name>
</gene>
<sequence length="162" mass="17113">MLQDVLDRSLALAAAMDSRGFGRAREVSAGARRLTTALSLAGLVGAALGTYGLLDTTGPAVLGVPTLLVGLLLVVAGLRAGGRRVQRTVHRPDRWGLVEWLVAGCGLVVAASSLVAARLDPVATSMPLQPLAWPQAAGARRRRAARRRRPGRRRGARRGRSR</sequence>
<keyword evidence="2" id="KW-1133">Transmembrane helix</keyword>
<dbReference type="EMBL" id="BSUZ01000001">
    <property type="protein sequence ID" value="GMA89026.1"/>
    <property type="molecule type" value="Genomic_DNA"/>
</dbReference>
<feature type="transmembrane region" description="Helical" evidence="2">
    <location>
        <begin position="34"/>
        <end position="54"/>
    </location>
</feature>
<feature type="compositionally biased region" description="Basic residues" evidence="1">
    <location>
        <begin position="139"/>
        <end position="162"/>
    </location>
</feature>
<accession>A0ABQ6JN89</accession>
<proteinExistence type="predicted"/>
<keyword evidence="2" id="KW-0812">Transmembrane</keyword>
<feature type="transmembrane region" description="Helical" evidence="2">
    <location>
        <begin position="98"/>
        <end position="119"/>
    </location>
</feature>
<dbReference type="Proteomes" id="UP001157017">
    <property type="component" value="Unassembled WGS sequence"/>
</dbReference>
<evidence type="ECO:0000256" key="2">
    <source>
        <dbReference type="SAM" id="Phobius"/>
    </source>
</evidence>
<protein>
    <submittedName>
        <fullName evidence="3">Uncharacterized protein</fullName>
    </submittedName>
</protein>
<evidence type="ECO:0000313" key="3">
    <source>
        <dbReference type="EMBL" id="GMA89026.1"/>
    </source>
</evidence>
<keyword evidence="4" id="KW-1185">Reference proteome</keyword>
<keyword evidence="2" id="KW-0472">Membrane</keyword>
<name>A0ABQ6JN89_9ACTN</name>
<evidence type="ECO:0000313" key="4">
    <source>
        <dbReference type="Proteomes" id="UP001157017"/>
    </source>
</evidence>
<organism evidence="3 4">
    <name type="scientific">Angustibacter aerolatus</name>
    <dbReference type="NCBI Taxonomy" id="1162965"/>
    <lineage>
        <taxon>Bacteria</taxon>
        <taxon>Bacillati</taxon>
        <taxon>Actinomycetota</taxon>
        <taxon>Actinomycetes</taxon>
        <taxon>Kineosporiales</taxon>
        <taxon>Kineosporiaceae</taxon>
    </lineage>
</organism>